<evidence type="ECO:0000313" key="1">
    <source>
        <dbReference type="EMBL" id="TKR78372.1"/>
    </source>
</evidence>
<keyword evidence="2" id="KW-1185">Reference proteome</keyword>
<reference evidence="1 2" key="2">
    <citation type="journal article" date="2019" name="G3 (Bethesda)">
        <title>Hybrid Assembly of the Genome of the Entomopathogenic Nematode Steinernema carpocapsae Identifies the X-Chromosome.</title>
        <authorList>
            <person name="Serra L."/>
            <person name="Macchietto M."/>
            <person name="Macias-Munoz A."/>
            <person name="McGill C.J."/>
            <person name="Rodriguez I.M."/>
            <person name="Rodriguez B."/>
            <person name="Murad R."/>
            <person name="Mortazavi A."/>
        </authorList>
    </citation>
    <scope>NUCLEOTIDE SEQUENCE [LARGE SCALE GENOMIC DNA]</scope>
    <source>
        <strain evidence="1 2">ALL</strain>
    </source>
</reference>
<dbReference type="AlphaFoldDB" id="A0A4U5N886"/>
<gene>
    <name evidence="1" type="ORF">L596_019182</name>
</gene>
<dbReference type="EMBL" id="AZBU02000005">
    <property type="protein sequence ID" value="TKR78372.1"/>
    <property type="molecule type" value="Genomic_DNA"/>
</dbReference>
<name>A0A4U5N886_STECR</name>
<organism evidence="1 2">
    <name type="scientific">Steinernema carpocapsae</name>
    <name type="common">Entomopathogenic nematode</name>
    <dbReference type="NCBI Taxonomy" id="34508"/>
    <lineage>
        <taxon>Eukaryota</taxon>
        <taxon>Metazoa</taxon>
        <taxon>Ecdysozoa</taxon>
        <taxon>Nematoda</taxon>
        <taxon>Chromadorea</taxon>
        <taxon>Rhabditida</taxon>
        <taxon>Tylenchina</taxon>
        <taxon>Panagrolaimomorpha</taxon>
        <taxon>Strongyloidoidea</taxon>
        <taxon>Steinernematidae</taxon>
        <taxon>Steinernema</taxon>
    </lineage>
</organism>
<proteinExistence type="predicted"/>
<evidence type="ECO:0000313" key="2">
    <source>
        <dbReference type="Proteomes" id="UP000298663"/>
    </source>
</evidence>
<sequence length="118" mass="13762">MLRLLEAVWKRRLLYVLRPRLLNGCVGISLDFFLLVLKDQFRDASMAYHKIKAVCSHQHRSTLVLDGEPDSRAEPSRPARHPARVSRLAIHHWSTLHPTLCSHVNTRCASFELWRRDL</sequence>
<comment type="caution">
    <text evidence="1">The sequence shown here is derived from an EMBL/GenBank/DDBJ whole genome shotgun (WGS) entry which is preliminary data.</text>
</comment>
<reference evidence="1 2" key="1">
    <citation type="journal article" date="2015" name="Genome Biol.">
        <title>Comparative genomics of Steinernema reveals deeply conserved gene regulatory networks.</title>
        <authorList>
            <person name="Dillman A.R."/>
            <person name="Macchietto M."/>
            <person name="Porter C.F."/>
            <person name="Rogers A."/>
            <person name="Williams B."/>
            <person name="Antoshechkin I."/>
            <person name="Lee M.M."/>
            <person name="Goodwin Z."/>
            <person name="Lu X."/>
            <person name="Lewis E.E."/>
            <person name="Goodrich-Blair H."/>
            <person name="Stock S.P."/>
            <person name="Adams B.J."/>
            <person name="Sternberg P.W."/>
            <person name="Mortazavi A."/>
        </authorList>
    </citation>
    <scope>NUCLEOTIDE SEQUENCE [LARGE SCALE GENOMIC DNA]</scope>
    <source>
        <strain evidence="1 2">ALL</strain>
    </source>
</reference>
<accession>A0A4U5N886</accession>
<dbReference type="Proteomes" id="UP000298663">
    <property type="component" value="Unassembled WGS sequence"/>
</dbReference>
<protein>
    <submittedName>
        <fullName evidence="1">Uncharacterized protein</fullName>
    </submittedName>
</protein>